<feature type="binding site" evidence="2">
    <location>
        <begin position="218"/>
        <end position="225"/>
    </location>
    <ligand>
        <name>ATP</name>
        <dbReference type="ChEBI" id="CHEBI:30616"/>
    </ligand>
</feature>
<evidence type="ECO:0000313" key="7">
    <source>
        <dbReference type="Proteomes" id="UP000187185"/>
    </source>
</evidence>
<dbReference type="InterPro" id="IPR003812">
    <property type="entry name" value="Fido"/>
</dbReference>
<evidence type="ECO:0000256" key="3">
    <source>
        <dbReference type="PIRSR" id="PIRSR640198-3"/>
    </source>
</evidence>
<evidence type="ECO:0000313" key="6">
    <source>
        <dbReference type="EMBL" id="APZ33426.1"/>
    </source>
</evidence>
<dbReference type="Pfam" id="PF02661">
    <property type="entry name" value="Fic"/>
    <property type="match status" value="1"/>
</dbReference>
<dbReference type="STRING" id="36805.BOH66_03385"/>
<dbReference type="OrthoDB" id="9813719at2"/>
<dbReference type="AlphaFoldDB" id="A0A1P8U5Q4"/>
<dbReference type="EMBL" id="CP018762">
    <property type="protein sequence ID" value="APZ33426.1"/>
    <property type="molecule type" value="Genomic_DNA"/>
</dbReference>
<dbReference type="PROSITE" id="PS51459">
    <property type="entry name" value="FIDO"/>
    <property type="match status" value="1"/>
</dbReference>
<dbReference type="PANTHER" id="PTHR13504">
    <property type="entry name" value="FIDO DOMAIN-CONTAINING PROTEIN DDB_G0283145"/>
    <property type="match status" value="1"/>
</dbReference>
<name>A0A1P8U5Q4_9MICO</name>
<dbReference type="SUPFAM" id="SSF140931">
    <property type="entry name" value="Fic-like"/>
    <property type="match status" value="1"/>
</dbReference>
<feature type="domain" description="Fido" evidence="5">
    <location>
        <begin position="117"/>
        <end position="271"/>
    </location>
</feature>
<keyword evidence="7" id="KW-1185">Reference proteome</keyword>
<dbReference type="InterPro" id="IPR040198">
    <property type="entry name" value="Fido_containing"/>
</dbReference>
<sequence>MTNSTSGRPGRGRPSREVIYKRFATAIDELANYGGLPKPYEAKSLWDHLWHLEAHHSTAIEGNTLVLREVETLLEQGRAVGAKELKDYMEVLGYAEAARWVYQQAVAPDEWSHDGLVTVTEVRRVHALAMAKVWEVAPHPDAHDTEGPGNWRQHEIQGFAGGMKPPTFPLIPSEITAWVDRANHLQEQITDGSLTIAAVPEELARLHREFECVHPFIDGNGRSGRLLLNLLLIRLGWPPAIILKEQRRKYLRALERSDQGDDGPLAEVISRSVVDNLHRLIPNIAGPAKYVPLEALVDDDFSLVALKQAASRGRLEAIIGSDGRYRSSKSALEEYKASKYSRGEKKQ</sequence>
<reference evidence="6 7" key="1">
    <citation type="submission" date="2016-12" db="EMBL/GenBank/DDBJ databases">
        <title>Complete genome sequence of Microbacterium aurum KACC 15219.</title>
        <authorList>
            <person name="Jung Y."/>
            <person name="Shin J.-H."/>
            <person name="Lee Y.-J."/>
            <person name="Yi H."/>
            <person name="Bahn Y.-S."/>
            <person name="Kim J.F."/>
            <person name="Lee D.-W."/>
        </authorList>
    </citation>
    <scope>NUCLEOTIDE SEQUENCE [LARGE SCALE GENOMIC DNA]</scope>
    <source>
        <strain evidence="6 7">KACC 15219</strain>
    </source>
</reference>
<evidence type="ECO:0000256" key="1">
    <source>
        <dbReference type="PIRSR" id="PIRSR640198-1"/>
    </source>
</evidence>
<feature type="compositionally biased region" description="Basic and acidic residues" evidence="4">
    <location>
        <begin position="331"/>
        <end position="347"/>
    </location>
</feature>
<gene>
    <name evidence="6" type="ORF">BOH66_03385</name>
</gene>
<dbReference type="Gene3D" id="1.10.3290.10">
    <property type="entry name" value="Fido-like domain"/>
    <property type="match status" value="1"/>
</dbReference>
<keyword evidence="2" id="KW-0547">Nucleotide-binding</keyword>
<organism evidence="6 7">
    <name type="scientific">Microbacterium aurum</name>
    <dbReference type="NCBI Taxonomy" id="36805"/>
    <lineage>
        <taxon>Bacteria</taxon>
        <taxon>Bacillati</taxon>
        <taxon>Actinomycetota</taxon>
        <taxon>Actinomycetes</taxon>
        <taxon>Micrococcales</taxon>
        <taxon>Microbacteriaceae</taxon>
        <taxon>Microbacterium</taxon>
    </lineage>
</organism>
<keyword evidence="2" id="KW-0067">ATP-binding</keyword>
<evidence type="ECO:0000259" key="5">
    <source>
        <dbReference type="PROSITE" id="PS51459"/>
    </source>
</evidence>
<accession>A0A1P8U5Q4</accession>
<dbReference type="PANTHER" id="PTHR13504:SF38">
    <property type="entry name" value="FIDO DOMAIN-CONTAINING PROTEIN"/>
    <property type="match status" value="1"/>
</dbReference>
<dbReference type="GO" id="GO:0005524">
    <property type="term" value="F:ATP binding"/>
    <property type="evidence" value="ECO:0007669"/>
    <property type="project" value="UniProtKB-KW"/>
</dbReference>
<dbReference type="InterPro" id="IPR036597">
    <property type="entry name" value="Fido-like_dom_sf"/>
</dbReference>
<proteinExistence type="predicted"/>
<feature type="site" description="Important for autoinhibition of adenylyltransferase activity" evidence="3">
    <location>
        <position position="61"/>
    </location>
</feature>
<evidence type="ECO:0000256" key="2">
    <source>
        <dbReference type="PIRSR" id="PIRSR640198-2"/>
    </source>
</evidence>
<feature type="region of interest" description="Disordered" evidence="4">
    <location>
        <begin position="324"/>
        <end position="347"/>
    </location>
</feature>
<feature type="active site" evidence="1">
    <location>
        <position position="214"/>
    </location>
</feature>
<dbReference type="Proteomes" id="UP000187185">
    <property type="component" value="Chromosome"/>
</dbReference>
<evidence type="ECO:0000256" key="4">
    <source>
        <dbReference type="SAM" id="MobiDB-lite"/>
    </source>
</evidence>
<protein>
    <submittedName>
        <fullName evidence="6">Cell filamentation protein Fic</fullName>
    </submittedName>
</protein>
<dbReference type="KEGG" id="maur:BOH66_03385"/>